<organism evidence="2 3">
    <name type="scientific">Mesorhabditis belari</name>
    <dbReference type="NCBI Taxonomy" id="2138241"/>
    <lineage>
        <taxon>Eukaryota</taxon>
        <taxon>Metazoa</taxon>
        <taxon>Ecdysozoa</taxon>
        <taxon>Nematoda</taxon>
        <taxon>Chromadorea</taxon>
        <taxon>Rhabditida</taxon>
        <taxon>Rhabditina</taxon>
        <taxon>Rhabditomorpha</taxon>
        <taxon>Rhabditoidea</taxon>
        <taxon>Rhabditidae</taxon>
        <taxon>Mesorhabditinae</taxon>
        <taxon>Mesorhabditis</taxon>
    </lineage>
</organism>
<keyword evidence="2" id="KW-1185">Reference proteome</keyword>
<feature type="compositionally biased region" description="Basic and acidic residues" evidence="1">
    <location>
        <begin position="1"/>
        <end position="21"/>
    </location>
</feature>
<feature type="region of interest" description="Disordered" evidence="1">
    <location>
        <begin position="1"/>
        <end position="45"/>
    </location>
</feature>
<name>A0AAF3FC10_9BILA</name>
<dbReference type="Proteomes" id="UP000887575">
    <property type="component" value="Unassembled WGS sequence"/>
</dbReference>
<sequence length="325" mass="36128">MGAKAQKEDDVSSVKSSDHSTTHPAGSSNDASNSPNTSSTGIEIVERTKTVVAGEECNQSGEKCLWDLFNKIKSSDLVTAESLETKSLEKEEKKDDIVDAGSGDITEQKKNGLMDTDKLDLGDIKEHRKKELETMTDQKKVERTSAILTAGFELAYRFKEKQELNTFAEKILDGNFVGNTDAATTKSLAEYCLLLDSELRDDLLTMYTELKGKLDKNNEDDWYNLWEDEVNLLVEHCEKRKSASIRARVINSGTDGDNDRFLRFSIGLGDETITITLNEKLKRVMTGHAGVENLLTKCAVSQKLGFIDTLITYLAPTYMNLLNGC</sequence>
<accession>A0AAF3FC10</accession>
<dbReference type="WBParaSite" id="MBELARI_LOCUS4351.1">
    <property type="protein sequence ID" value="MBELARI_LOCUS4351.1"/>
    <property type="gene ID" value="MBELARI_LOCUS4351"/>
</dbReference>
<evidence type="ECO:0000256" key="1">
    <source>
        <dbReference type="SAM" id="MobiDB-lite"/>
    </source>
</evidence>
<evidence type="ECO:0000313" key="3">
    <source>
        <dbReference type="WBParaSite" id="MBELARI_LOCUS4351.1"/>
    </source>
</evidence>
<reference evidence="3" key="1">
    <citation type="submission" date="2024-02" db="UniProtKB">
        <authorList>
            <consortium name="WormBaseParasite"/>
        </authorList>
    </citation>
    <scope>IDENTIFICATION</scope>
</reference>
<proteinExistence type="predicted"/>
<dbReference type="AlphaFoldDB" id="A0AAF3FC10"/>
<feature type="compositionally biased region" description="Polar residues" evidence="1">
    <location>
        <begin position="24"/>
        <end position="41"/>
    </location>
</feature>
<protein>
    <submittedName>
        <fullName evidence="3">Uncharacterized protein</fullName>
    </submittedName>
</protein>
<evidence type="ECO:0000313" key="2">
    <source>
        <dbReference type="Proteomes" id="UP000887575"/>
    </source>
</evidence>